<name>A0A8R1TNH6_ONCVO</name>
<accession>A0A8R1TNH6</accession>
<evidence type="ECO:0000313" key="1">
    <source>
        <dbReference type="EnsemblMetazoa" id="OVOC12908.1"/>
    </source>
</evidence>
<organism evidence="1 2">
    <name type="scientific">Onchocerca volvulus</name>
    <dbReference type="NCBI Taxonomy" id="6282"/>
    <lineage>
        <taxon>Eukaryota</taxon>
        <taxon>Metazoa</taxon>
        <taxon>Ecdysozoa</taxon>
        <taxon>Nematoda</taxon>
        <taxon>Chromadorea</taxon>
        <taxon>Rhabditida</taxon>
        <taxon>Spirurina</taxon>
        <taxon>Spiruromorpha</taxon>
        <taxon>Filarioidea</taxon>
        <taxon>Onchocercidae</taxon>
        <taxon>Onchocerca</taxon>
    </lineage>
</organism>
<dbReference type="EMBL" id="CMVM020000917">
    <property type="status" value="NOT_ANNOTATED_CDS"/>
    <property type="molecule type" value="Genomic_DNA"/>
</dbReference>
<reference evidence="2" key="1">
    <citation type="submission" date="2013-10" db="EMBL/GenBank/DDBJ databases">
        <title>Genome sequencing of Onchocerca volvulus.</title>
        <authorList>
            <person name="Cotton J."/>
            <person name="Tsai J."/>
            <person name="Stanley E."/>
            <person name="Tracey A."/>
            <person name="Holroyd N."/>
            <person name="Lustigman S."/>
            <person name="Berriman M."/>
        </authorList>
    </citation>
    <scope>NUCLEOTIDE SEQUENCE</scope>
</reference>
<reference evidence="1" key="2">
    <citation type="submission" date="2022-06" db="UniProtKB">
        <authorList>
            <consortium name="EnsemblMetazoa"/>
        </authorList>
    </citation>
    <scope>IDENTIFICATION</scope>
</reference>
<protein>
    <submittedName>
        <fullName evidence="1">Uncharacterized protein</fullName>
    </submittedName>
</protein>
<dbReference type="AlphaFoldDB" id="A0A8R1TNH6"/>
<keyword evidence="2" id="KW-1185">Reference proteome</keyword>
<evidence type="ECO:0000313" key="2">
    <source>
        <dbReference type="Proteomes" id="UP000024404"/>
    </source>
</evidence>
<dbReference type="Proteomes" id="UP000024404">
    <property type="component" value="Unassembled WGS sequence"/>
</dbReference>
<sequence>MKLDAGQDESSILETFDAIKFMPSQEIYILDGDLSMQAKYSSNDKPYRSQKLHCVTSVEIYKYKPAGVNAIHVGKLRRKRLLSFVICSYANEIVILPRFFASLALVICTCIRCQIKGTTFYDNMTTIIRIFYESNSIGIGLSTLLPLNHIVMQFFQCFENKTNHRLQRFSQ</sequence>
<proteinExistence type="predicted"/>
<dbReference type="EnsemblMetazoa" id="OVOC12908.1">
    <property type="protein sequence ID" value="OVOC12908.1"/>
    <property type="gene ID" value="WBGene00249717"/>
</dbReference>